<protein>
    <submittedName>
        <fullName evidence="1">Regulatory protein</fullName>
    </submittedName>
</protein>
<dbReference type="EMBL" id="BK032537">
    <property type="protein sequence ID" value="DAF46413.1"/>
    <property type="molecule type" value="Genomic_DNA"/>
</dbReference>
<evidence type="ECO:0000313" key="1">
    <source>
        <dbReference type="EMBL" id="DAF46413.1"/>
    </source>
</evidence>
<organism evidence="1">
    <name type="scientific">Siphoviridae sp. ctkTz2</name>
    <dbReference type="NCBI Taxonomy" id="2827923"/>
    <lineage>
        <taxon>Viruses</taxon>
        <taxon>Duplodnaviria</taxon>
        <taxon>Heunggongvirae</taxon>
        <taxon>Uroviricota</taxon>
        <taxon>Caudoviricetes</taxon>
    </lineage>
</organism>
<dbReference type="InterPro" id="IPR014054">
    <property type="entry name" value="Phage_regulatory_Rha"/>
</dbReference>
<sequence>MNFKLKRLVLDSREVAKMLGKNHADLLRDIARNIEYLIESKIAFNEFFQEIQYKDKINRKNKRYDISKKGCEFLAHKLTGKKGAIFTATYINKFHEMEQALKEQKKLPFPEIRSTTWRGVPVIEVQDLSKLTNITDATIHWFSRNEKINLRSGNLQEYKRENSDKDYTNISAISVLYKEIVISLCKRYGVYEKYKDFIENYFRTDNRIECKVIDKPFNDKYYNEMYECMVKAYQFESQIEKIYEEQLLPLYNRIDKLNDLKRDTMLTPFYGMKYGNIFGKNKK</sequence>
<reference evidence="1" key="1">
    <citation type="journal article" date="2021" name="Proc. Natl. Acad. Sci. U.S.A.">
        <title>A Catalog of Tens of Thousands of Viruses from Human Metagenomes Reveals Hidden Associations with Chronic Diseases.</title>
        <authorList>
            <person name="Tisza M.J."/>
            <person name="Buck C.B."/>
        </authorList>
    </citation>
    <scope>NUCLEOTIDE SEQUENCE</scope>
    <source>
        <strain evidence="1">CtkTz2</strain>
    </source>
</reference>
<proteinExistence type="predicted"/>
<accession>A0A8S5S5U4</accession>
<dbReference type="Pfam" id="PF09669">
    <property type="entry name" value="Phage_pRha"/>
    <property type="match status" value="1"/>
</dbReference>
<name>A0A8S5S5U4_9CAUD</name>
<dbReference type="NCBIfam" id="TIGR02681">
    <property type="entry name" value="phage_pRha"/>
    <property type="match status" value="1"/>
</dbReference>